<dbReference type="RefSeq" id="WP_188445441.1">
    <property type="nucleotide sequence ID" value="NZ_BMDW01000003.1"/>
</dbReference>
<dbReference type="Pfam" id="PF08892">
    <property type="entry name" value="YqcI_YcgG"/>
    <property type="match status" value="1"/>
</dbReference>
<gene>
    <name evidence="1" type="ORF">GCM10011395_06580</name>
</gene>
<organism evidence="1 2">
    <name type="scientific">Sphingomonas psychrolutea</name>
    <dbReference type="NCBI Taxonomy" id="1259676"/>
    <lineage>
        <taxon>Bacteria</taxon>
        <taxon>Pseudomonadati</taxon>
        <taxon>Pseudomonadota</taxon>
        <taxon>Alphaproteobacteria</taxon>
        <taxon>Sphingomonadales</taxon>
        <taxon>Sphingomonadaceae</taxon>
        <taxon>Sphingomonas</taxon>
    </lineage>
</organism>
<protein>
    <recommendedName>
        <fullName evidence="3">YqcI/YcgG family protein</fullName>
    </recommendedName>
</protein>
<sequence>MPTPATPMFPWRHRAQGDFQALLDAHVAAAEFPCVGAKAALAKGTLSVLACDRIDSAWDDLRIHDGLLNFAADYRADPGLFRSFAVIFGGPDDLSEEAFEAALWQRAQSLSDKDHWRGQGYDSGVSADPDSPHFSLSFGGEAFFIVGLHPRASRPARRFAQPTMVFNLHDQFETLRAQGRYEGMREKILVRDEALAGSRNPMLARHGESSEARQYSGRAVEDGWKCPFSYAGTPD</sequence>
<name>A0ABQ1G968_9SPHN</name>
<dbReference type="NCBIfam" id="NF041366">
    <property type="entry name" value="GntA_guanitoxin"/>
    <property type="match status" value="1"/>
</dbReference>
<keyword evidence="2" id="KW-1185">Reference proteome</keyword>
<evidence type="ECO:0008006" key="3">
    <source>
        <dbReference type="Google" id="ProtNLM"/>
    </source>
</evidence>
<comment type="caution">
    <text evidence="1">The sequence shown here is derived from an EMBL/GenBank/DDBJ whole genome shotgun (WGS) entry which is preliminary data.</text>
</comment>
<proteinExistence type="predicted"/>
<dbReference type="PANTHER" id="PTHR40045:SF1">
    <property type="entry name" value="YQCI_YCGG FAMILY PROTEIN"/>
    <property type="match status" value="1"/>
</dbReference>
<evidence type="ECO:0000313" key="1">
    <source>
        <dbReference type="EMBL" id="GGA39050.1"/>
    </source>
</evidence>
<dbReference type="EMBL" id="BMDW01000003">
    <property type="protein sequence ID" value="GGA39050.1"/>
    <property type="molecule type" value="Genomic_DNA"/>
</dbReference>
<dbReference type="InterPro" id="IPR014988">
    <property type="entry name" value="Uncharacterised_YqcI/YcgG"/>
</dbReference>
<dbReference type="PANTHER" id="PTHR40045">
    <property type="entry name" value="YCGG FAMILY PROTEIN"/>
    <property type="match status" value="1"/>
</dbReference>
<reference evidence="2" key="1">
    <citation type="journal article" date="2019" name="Int. J. Syst. Evol. Microbiol.">
        <title>The Global Catalogue of Microorganisms (GCM) 10K type strain sequencing project: providing services to taxonomists for standard genome sequencing and annotation.</title>
        <authorList>
            <consortium name="The Broad Institute Genomics Platform"/>
            <consortium name="The Broad Institute Genome Sequencing Center for Infectious Disease"/>
            <person name="Wu L."/>
            <person name="Ma J."/>
        </authorList>
    </citation>
    <scope>NUCLEOTIDE SEQUENCE [LARGE SCALE GENOMIC DNA]</scope>
    <source>
        <strain evidence="2">CGMCC 1.10106</strain>
    </source>
</reference>
<evidence type="ECO:0000313" key="2">
    <source>
        <dbReference type="Proteomes" id="UP000618591"/>
    </source>
</evidence>
<accession>A0ABQ1G968</accession>
<dbReference type="Proteomes" id="UP000618591">
    <property type="component" value="Unassembled WGS sequence"/>
</dbReference>